<sequence length="620" mass="70449">MSKYSIIGPNYLEKVRSSDYKNSVYAIAEIVDNSVDAEAKNIDILTITKNNSITDIYFIDDGKGMSESILQKCVIFSESNNPSGTKKTGVFGMGLPNSSISQCTKFSVTCKISEKWLTNTVDFRKMKAEGSLDVRMVYESNLKDLEGILSKTRVKNPTTIIHWTDLDRIDTVRAKTLNDRAERLLGKIHRYKIREGLQIRFLNFSDDNKKPDIEHLFVENDPLFLTTGKSWISPAIIELSKDFKNPDKRFCVGTYFKKFILDEKKETINPLFYLPEEAQETIEISWRGKIYSIKMIVAVAYQEVQKPGIREGGRTEFGKQCGIKVRGTANYPSGNISWVRNNREITSGNYSLFNVTQENQRFWSIELNYSTENDNENFLDNLLGLSNSKQSLKFIPDSDFPEDLSDSANINDKKQELIAKITKALNTGISKANKRLNQQARNWASFEEAIKGTSSGGGLPGPTQKTYDVLLKALGKGAELSETEKNNLVAKLKRYLPNIPQKQIQDAVVRYSEIGLKNIIIYCELDDRDLFQTDSHQGVNLTLINIKHKFYLSVIAPLKEKNEDDMLASVELLISSMSRAGENAFFDDKKDLIKEFYELMSKDLKYLLTQQNSEHINVLA</sequence>
<dbReference type="AlphaFoldDB" id="A0A285X8E5"/>
<gene>
    <name evidence="1" type="ORF">SAMN06296241_3144</name>
</gene>
<proteinExistence type="predicted"/>
<evidence type="ECO:0000313" key="2">
    <source>
        <dbReference type="Proteomes" id="UP000219193"/>
    </source>
</evidence>
<dbReference type="InterPro" id="IPR036890">
    <property type="entry name" value="HATPase_C_sf"/>
</dbReference>
<name>A0A285X8E5_9FLAO</name>
<dbReference type="Proteomes" id="UP000219193">
    <property type="component" value="Unassembled WGS sequence"/>
</dbReference>
<dbReference type="SUPFAM" id="SSF55874">
    <property type="entry name" value="ATPase domain of HSP90 chaperone/DNA topoisomerase II/histidine kinase"/>
    <property type="match status" value="1"/>
</dbReference>
<dbReference type="RefSeq" id="WP_097057348.1">
    <property type="nucleotide sequence ID" value="NZ_OCMF01000006.1"/>
</dbReference>
<keyword evidence="2" id="KW-1185">Reference proteome</keyword>
<keyword evidence="1" id="KW-0808">Transferase</keyword>
<dbReference type="Pfam" id="PF13589">
    <property type="entry name" value="HATPase_c_3"/>
    <property type="match status" value="1"/>
</dbReference>
<dbReference type="OrthoDB" id="9813438at2"/>
<reference evidence="2" key="1">
    <citation type="submission" date="2017-09" db="EMBL/GenBank/DDBJ databases">
        <authorList>
            <person name="Varghese N."/>
            <person name="Submissions S."/>
        </authorList>
    </citation>
    <scope>NUCLEOTIDE SEQUENCE [LARGE SCALE GENOMIC DNA]</scope>
    <source>
        <strain evidence="2">CGMCC 1.12641</strain>
    </source>
</reference>
<organism evidence="1 2">
    <name type="scientific">Salinimicrobium sediminis</name>
    <dbReference type="NCBI Taxonomy" id="1343891"/>
    <lineage>
        <taxon>Bacteria</taxon>
        <taxon>Pseudomonadati</taxon>
        <taxon>Bacteroidota</taxon>
        <taxon>Flavobacteriia</taxon>
        <taxon>Flavobacteriales</taxon>
        <taxon>Flavobacteriaceae</taxon>
        <taxon>Salinimicrobium</taxon>
    </lineage>
</organism>
<dbReference type="Gene3D" id="3.30.565.10">
    <property type="entry name" value="Histidine kinase-like ATPase, C-terminal domain"/>
    <property type="match status" value="1"/>
</dbReference>
<accession>A0A285X8E5</accession>
<dbReference type="EMBL" id="OCMF01000006">
    <property type="protein sequence ID" value="SOC81565.1"/>
    <property type="molecule type" value="Genomic_DNA"/>
</dbReference>
<evidence type="ECO:0000313" key="1">
    <source>
        <dbReference type="EMBL" id="SOC81565.1"/>
    </source>
</evidence>
<keyword evidence="1" id="KW-0418">Kinase</keyword>
<protein>
    <submittedName>
        <fullName evidence="1">Histidine kinase-, DNA gyrase B-, and HSP90-like ATPase</fullName>
    </submittedName>
</protein>
<dbReference type="GO" id="GO:0016301">
    <property type="term" value="F:kinase activity"/>
    <property type="evidence" value="ECO:0007669"/>
    <property type="project" value="UniProtKB-KW"/>
</dbReference>